<organism evidence="1 2">
    <name type="scientific">Candidatus Vogelbacteria bacterium RIFOXYD1_FULL_44_32</name>
    <dbReference type="NCBI Taxonomy" id="1802438"/>
    <lineage>
        <taxon>Bacteria</taxon>
        <taxon>Candidatus Vogeliibacteriota</taxon>
    </lineage>
</organism>
<dbReference type="Proteomes" id="UP000177043">
    <property type="component" value="Unassembled WGS sequence"/>
</dbReference>
<name>A0A1G2QEX1_9BACT</name>
<dbReference type="AlphaFoldDB" id="A0A1G2QEX1"/>
<proteinExistence type="predicted"/>
<evidence type="ECO:0000313" key="2">
    <source>
        <dbReference type="Proteomes" id="UP000177043"/>
    </source>
</evidence>
<sequence>MKKIVKRRKILILGLGIILFGLLLGYRFISRETIPLSIYKGEFGDSRDNPQGIRKVQGKYINLDSKNKLYKSKDLGISIIVPADYTDSTSANDDNSAYYERPNGDFAYTTYRLFRPLESQKDQNELLFVYQGINIYKAAVREDKNTLALIQSGDNFYDINNSMWSPERQKINSYLKQTNYKVSLVNIGNKKFIKVSYGLSYCYEGPCPDENIHFYTLNNRGDIYYDISYTSFETNTPWLVQKAEYEKIIKSIKIID</sequence>
<reference evidence="1 2" key="1">
    <citation type="journal article" date="2016" name="Nat. Commun.">
        <title>Thousands of microbial genomes shed light on interconnected biogeochemical processes in an aquifer system.</title>
        <authorList>
            <person name="Anantharaman K."/>
            <person name="Brown C.T."/>
            <person name="Hug L.A."/>
            <person name="Sharon I."/>
            <person name="Castelle C.J."/>
            <person name="Probst A.J."/>
            <person name="Thomas B.C."/>
            <person name="Singh A."/>
            <person name="Wilkins M.J."/>
            <person name="Karaoz U."/>
            <person name="Brodie E.L."/>
            <person name="Williams K.H."/>
            <person name="Hubbard S.S."/>
            <person name="Banfield J.F."/>
        </authorList>
    </citation>
    <scope>NUCLEOTIDE SEQUENCE [LARGE SCALE GENOMIC DNA]</scope>
</reference>
<dbReference type="EMBL" id="MHTJ01000003">
    <property type="protein sequence ID" value="OHA58552.1"/>
    <property type="molecule type" value="Genomic_DNA"/>
</dbReference>
<comment type="caution">
    <text evidence="1">The sequence shown here is derived from an EMBL/GenBank/DDBJ whole genome shotgun (WGS) entry which is preliminary data.</text>
</comment>
<gene>
    <name evidence="1" type="ORF">A2571_02155</name>
</gene>
<evidence type="ECO:0000313" key="1">
    <source>
        <dbReference type="EMBL" id="OHA58552.1"/>
    </source>
</evidence>
<protein>
    <submittedName>
        <fullName evidence="1">Uncharacterized protein</fullName>
    </submittedName>
</protein>
<accession>A0A1G2QEX1</accession>